<dbReference type="InterPro" id="IPR016187">
    <property type="entry name" value="CTDL_fold"/>
</dbReference>
<organism evidence="2 3">
    <name type="scientific">Eumeta variegata</name>
    <name type="common">Bagworm moth</name>
    <name type="synonym">Eumeta japonica</name>
    <dbReference type="NCBI Taxonomy" id="151549"/>
    <lineage>
        <taxon>Eukaryota</taxon>
        <taxon>Metazoa</taxon>
        <taxon>Ecdysozoa</taxon>
        <taxon>Arthropoda</taxon>
        <taxon>Hexapoda</taxon>
        <taxon>Insecta</taxon>
        <taxon>Pterygota</taxon>
        <taxon>Neoptera</taxon>
        <taxon>Endopterygota</taxon>
        <taxon>Lepidoptera</taxon>
        <taxon>Glossata</taxon>
        <taxon>Ditrysia</taxon>
        <taxon>Tineoidea</taxon>
        <taxon>Psychidae</taxon>
        <taxon>Oiketicinae</taxon>
        <taxon>Eumeta</taxon>
    </lineage>
</organism>
<feature type="domain" description="C-type lectin" evidence="1">
    <location>
        <begin position="181"/>
        <end position="297"/>
    </location>
</feature>
<dbReference type="Pfam" id="PF00059">
    <property type="entry name" value="Lectin_C"/>
    <property type="match status" value="2"/>
</dbReference>
<dbReference type="Gene3D" id="3.10.100.10">
    <property type="entry name" value="Mannose-Binding Protein A, subunit A"/>
    <property type="match status" value="2"/>
</dbReference>
<dbReference type="EMBL" id="BGZK01000757">
    <property type="protein sequence ID" value="GBP59284.1"/>
    <property type="molecule type" value="Genomic_DNA"/>
</dbReference>
<dbReference type="CDD" id="cd00037">
    <property type="entry name" value="CLECT"/>
    <property type="match status" value="2"/>
</dbReference>
<name>A0A4C1XA83_EUMVA</name>
<gene>
    <name evidence="2" type="ORF">EVAR_103240_1</name>
</gene>
<dbReference type="STRING" id="151549.A0A4C1XA83"/>
<feature type="domain" description="C-type lectin" evidence="1">
    <location>
        <begin position="48"/>
        <end position="161"/>
    </location>
</feature>
<dbReference type="Proteomes" id="UP000299102">
    <property type="component" value="Unassembled WGS sequence"/>
</dbReference>
<dbReference type="SUPFAM" id="SSF56436">
    <property type="entry name" value="C-type lectin-like"/>
    <property type="match status" value="2"/>
</dbReference>
<dbReference type="PANTHER" id="PTHR22803">
    <property type="entry name" value="MANNOSE, PHOSPHOLIPASE, LECTIN RECEPTOR RELATED"/>
    <property type="match status" value="1"/>
</dbReference>
<accession>A0A4C1XA83</accession>
<dbReference type="SMART" id="SM00034">
    <property type="entry name" value="CLECT"/>
    <property type="match status" value="2"/>
</dbReference>
<protein>
    <submittedName>
        <fullName evidence="2">Hemolymph lipopolysaccharide-binding protein</fullName>
    </submittedName>
</protein>
<dbReference type="InterPro" id="IPR016186">
    <property type="entry name" value="C-type_lectin-like/link_sf"/>
</dbReference>
<dbReference type="PROSITE" id="PS50041">
    <property type="entry name" value="C_TYPE_LECTIN_2"/>
    <property type="match status" value="2"/>
</dbReference>
<dbReference type="InterPro" id="IPR001304">
    <property type="entry name" value="C-type_lectin-like"/>
</dbReference>
<dbReference type="AlphaFoldDB" id="A0A4C1XA83"/>
<reference evidence="2 3" key="1">
    <citation type="journal article" date="2019" name="Commun. Biol.">
        <title>The bagworm genome reveals a unique fibroin gene that provides high tensile strength.</title>
        <authorList>
            <person name="Kono N."/>
            <person name="Nakamura H."/>
            <person name="Ohtoshi R."/>
            <person name="Tomita M."/>
            <person name="Numata K."/>
            <person name="Arakawa K."/>
        </authorList>
    </citation>
    <scope>NUCLEOTIDE SEQUENCE [LARGE SCALE GENOMIC DNA]</scope>
</reference>
<keyword evidence="3" id="KW-1185">Reference proteome</keyword>
<evidence type="ECO:0000313" key="3">
    <source>
        <dbReference type="Proteomes" id="UP000299102"/>
    </source>
</evidence>
<evidence type="ECO:0000259" key="1">
    <source>
        <dbReference type="PROSITE" id="PS50041"/>
    </source>
</evidence>
<evidence type="ECO:0000313" key="2">
    <source>
        <dbReference type="EMBL" id="GBP59284.1"/>
    </source>
</evidence>
<proteinExistence type="predicted"/>
<comment type="caution">
    <text evidence="2">The sequence shown here is derived from an EMBL/GenBank/DDBJ whole genome shotgun (WGS) entry which is preliminary data.</text>
</comment>
<dbReference type="OrthoDB" id="5858677at2759"/>
<sequence length="302" mass="34863">MYQSVGDEASTMWQYRVFILSLVISASCKRVPFYRKDYVYLENFQAFYKLHEIAESWTAAFDVCESEDSHLFYPTDREEATVLQTLVNATAKNVTDVVLGLTDDFHLGEFITVHGKSTPFPLFVTADEPPPAGLESECVFLDFNKNYLRADCNQRLSFICKKVENLPPCPTIDNNYVYQNSTGKCYKVNSHKQTWQEAMSTCYNEGALLVIIDDRVEAEIVGRMLTHDVLYHAGIYRIRKGDDLFTVKGTRLDHNAFQLWYSYDKKDENNCGAVRRISDLAYYYTHGCDERREFVCEMKANC</sequence>
<dbReference type="InterPro" id="IPR050111">
    <property type="entry name" value="C-type_lectin/snaclec_domain"/>
</dbReference>